<comment type="caution">
    <text evidence="2">The sequence shown here is derived from an EMBL/GenBank/DDBJ whole genome shotgun (WGS) entry which is preliminary data.</text>
</comment>
<protein>
    <submittedName>
        <fullName evidence="2">Oligoribonuclease</fullName>
    </submittedName>
</protein>
<sequence>MQRFLLSHNDLDGVGCGIIAKIAWGEEAEVRYNSIGGLNFQVARFLKKPHKDTKLYITDLSVNKENEEAIEAYYKKDGKVELIDHHRSAEHFNQYDWAAVTVQYDDGRLASATSLLYEDLQKKGEIETTPILDEFVELVRQYDTWEWDVNNNMTAKRLNDLFFLLTLEEFEEKMLHRLQHHDKFFFDEFEQKILEMEEGKIDRYIRRKRRELTKSFVDDYCVGIVHAESYHSELGNELGKDNPYLDYIAIISVGGKRISLRTIHDHVDVSAVAGKFEGGGHAKASGCNLNHEAFKLFVTEVFDIEPMPIDAPKNRYNLKDSPNGSLYKNRQEDQLFVYPIDGESWRVEYNGVFEGDFQTFQEAENHIKKEYSAGLSRDDDYTEYLIENVKNNKVLQAAAQQLPFNVMADKQEKK</sequence>
<dbReference type="InterPro" id="IPR058608">
    <property type="entry name" value="NrnB_C"/>
</dbReference>
<dbReference type="PANTHER" id="PTHR42146:SF1">
    <property type="entry name" value="OLIGORIBONUCLEASE NRNB"/>
    <property type="match status" value="1"/>
</dbReference>
<evidence type="ECO:0000313" key="2">
    <source>
        <dbReference type="EMBL" id="RIW35069.1"/>
    </source>
</evidence>
<dbReference type="InterPro" id="IPR052968">
    <property type="entry name" value="Nucleotide_metab_enz"/>
</dbReference>
<evidence type="ECO:0000313" key="3">
    <source>
        <dbReference type="Proteomes" id="UP000265801"/>
    </source>
</evidence>
<dbReference type="SUPFAM" id="SSF64182">
    <property type="entry name" value="DHH phosphoesterases"/>
    <property type="match status" value="1"/>
</dbReference>
<dbReference type="Gene3D" id="3.10.310.30">
    <property type="match status" value="1"/>
</dbReference>
<dbReference type="OrthoDB" id="2035301at2"/>
<dbReference type="AlphaFoldDB" id="A0A3A1R0F1"/>
<dbReference type="InterPro" id="IPR038763">
    <property type="entry name" value="DHH_sf"/>
</dbReference>
<name>A0A3A1R0F1_9BACI</name>
<reference evidence="2 3" key="1">
    <citation type="submission" date="2018-09" db="EMBL/GenBank/DDBJ databases">
        <title>Bacillus saliacetes sp. nov., isolated from Thai shrimp paste (Ka-pi).</title>
        <authorList>
            <person name="Daroonpunt R."/>
            <person name="Tanasupawat S."/>
            <person name="Yiamsombut S."/>
        </authorList>
    </citation>
    <scope>NUCLEOTIDE SEQUENCE [LARGE SCALE GENOMIC DNA]</scope>
    <source>
        <strain evidence="2 3">SKP7-4</strain>
    </source>
</reference>
<dbReference type="Pfam" id="PF26386">
    <property type="entry name" value="NrnB_C"/>
    <property type="match status" value="1"/>
</dbReference>
<dbReference type="Proteomes" id="UP000265801">
    <property type="component" value="Unassembled WGS sequence"/>
</dbReference>
<keyword evidence="3" id="KW-1185">Reference proteome</keyword>
<evidence type="ECO:0000259" key="1">
    <source>
        <dbReference type="Pfam" id="PF26386"/>
    </source>
</evidence>
<dbReference type="PANTHER" id="PTHR42146">
    <property type="entry name" value="3',5'-CYCLIC-NUCLEOTIDE PHOSPHODIESTERASE"/>
    <property type="match status" value="1"/>
</dbReference>
<organism evidence="2 3">
    <name type="scientific">Bacillus salacetis</name>
    <dbReference type="NCBI Taxonomy" id="2315464"/>
    <lineage>
        <taxon>Bacteria</taxon>
        <taxon>Bacillati</taxon>
        <taxon>Bacillota</taxon>
        <taxon>Bacilli</taxon>
        <taxon>Bacillales</taxon>
        <taxon>Bacillaceae</taxon>
        <taxon>Bacillus</taxon>
    </lineage>
</organism>
<proteinExistence type="predicted"/>
<gene>
    <name evidence="2" type="ORF">D3H55_08450</name>
</gene>
<dbReference type="Gene3D" id="3.90.1640.10">
    <property type="entry name" value="inorganic pyrophosphatase (n-terminal core)"/>
    <property type="match status" value="1"/>
</dbReference>
<feature type="domain" description="Oligoribonuclease NrnB C-terminal" evidence="1">
    <location>
        <begin position="324"/>
        <end position="393"/>
    </location>
</feature>
<dbReference type="EMBL" id="QXIR01000009">
    <property type="protein sequence ID" value="RIW35069.1"/>
    <property type="molecule type" value="Genomic_DNA"/>
</dbReference>
<accession>A0A3A1R0F1</accession>
<dbReference type="RefSeq" id="WP_119546471.1">
    <property type="nucleotide sequence ID" value="NZ_QXIR01000009.1"/>
</dbReference>